<protein>
    <submittedName>
        <fullName evidence="2">Aminoglycoside phosphotransferase family protein</fullName>
        <ecNumber evidence="2">2.7.-.-</ecNumber>
    </submittedName>
</protein>
<sequence length="292" mass="32107">MTDAIGAARIDENLARALIAEQFPQWRNRPVRQVRNGGNDHRIFRLGGNLSVRLPSAPGYVPQVRKEQMWLARLAPALPLPIPVVQGIGEPSDLFPAPWSVYGWMAGEPASVTPVEDWGRFAADLAGFLMRLGEVDAAGAPTPGLHSAFRGGPLEHWDDEMGDILLRVHGRERDLAAGIWRDALAAPFSRPPQWFHGDVSLNNLLVRDGGLAAVIDFGCSGAGDPACDTVFRWTSLHAAARQQFRKDYAVDEATWARGRGWALWKALIMITNKPPGQAEFARHVLDQLFDEA</sequence>
<dbReference type="Gene3D" id="3.90.1200.10">
    <property type="match status" value="1"/>
</dbReference>
<dbReference type="GO" id="GO:0016740">
    <property type="term" value="F:transferase activity"/>
    <property type="evidence" value="ECO:0007669"/>
    <property type="project" value="UniProtKB-KW"/>
</dbReference>
<evidence type="ECO:0000259" key="1">
    <source>
        <dbReference type="Pfam" id="PF01636"/>
    </source>
</evidence>
<dbReference type="PANTHER" id="PTHR21310:SF42">
    <property type="entry name" value="BIFUNCTIONAL AAC_APH"/>
    <property type="match status" value="1"/>
</dbReference>
<dbReference type="InterPro" id="IPR002575">
    <property type="entry name" value="Aminoglycoside_PTrfase"/>
</dbReference>
<dbReference type="Pfam" id="PF01636">
    <property type="entry name" value="APH"/>
    <property type="match status" value="1"/>
</dbReference>
<dbReference type="SUPFAM" id="SSF56112">
    <property type="entry name" value="Protein kinase-like (PK-like)"/>
    <property type="match status" value="1"/>
</dbReference>
<dbReference type="Gene3D" id="3.30.200.20">
    <property type="entry name" value="Phosphorylase Kinase, domain 1"/>
    <property type="match status" value="1"/>
</dbReference>
<dbReference type="InterPro" id="IPR051678">
    <property type="entry name" value="AGP_Transferase"/>
</dbReference>
<dbReference type="EC" id="2.7.-.-" evidence="2"/>
<reference evidence="2 3" key="1">
    <citation type="submission" date="2023-08" db="EMBL/GenBank/DDBJ databases">
        <title>Microbacterium psychrotolerans sp. nov., a psychrotolerant bacterium isolated from soil in Heilongjiang Province, China.</title>
        <authorList>
            <person name="An P."/>
            <person name="Zhao D."/>
            <person name="Xiang H."/>
        </authorList>
    </citation>
    <scope>NUCLEOTIDE SEQUENCE [LARGE SCALE GENOMIC DNA]</scope>
    <source>
        <strain evidence="2 3">QXD-8</strain>
    </source>
</reference>
<keyword evidence="3" id="KW-1185">Reference proteome</keyword>
<dbReference type="InterPro" id="IPR011009">
    <property type="entry name" value="Kinase-like_dom_sf"/>
</dbReference>
<evidence type="ECO:0000313" key="3">
    <source>
        <dbReference type="Proteomes" id="UP001235133"/>
    </source>
</evidence>
<dbReference type="PANTHER" id="PTHR21310">
    <property type="entry name" value="AMINOGLYCOSIDE PHOSPHOTRANSFERASE-RELATED-RELATED"/>
    <property type="match status" value="1"/>
</dbReference>
<name>A0ABU0YX75_9MICO</name>
<feature type="domain" description="Aminoglycoside phosphotransferase" evidence="1">
    <location>
        <begin position="35"/>
        <end position="261"/>
    </location>
</feature>
<dbReference type="Proteomes" id="UP001235133">
    <property type="component" value="Unassembled WGS sequence"/>
</dbReference>
<dbReference type="EMBL" id="JAVFWO010000001">
    <property type="protein sequence ID" value="MDQ7876405.1"/>
    <property type="molecule type" value="Genomic_DNA"/>
</dbReference>
<comment type="caution">
    <text evidence="2">The sequence shown here is derived from an EMBL/GenBank/DDBJ whole genome shotgun (WGS) entry which is preliminary data.</text>
</comment>
<keyword evidence="2" id="KW-0808">Transferase</keyword>
<dbReference type="RefSeq" id="WP_308865800.1">
    <property type="nucleotide sequence ID" value="NZ_JAVFWO010000001.1"/>
</dbReference>
<organism evidence="2 3">
    <name type="scientific">Microbacterium psychrotolerans</name>
    <dbReference type="NCBI Taxonomy" id="3068321"/>
    <lineage>
        <taxon>Bacteria</taxon>
        <taxon>Bacillati</taxon>
        <taxon>Actinomycetota</taxon>
        <taxon>Actinomycetes</taxon>
        <taxon>Micrococcales</taxon>
        <taxon>Microbacteriaceae</taxon>
        <taxon>Microbacterium</taxon>
    </lineage>
</organism>
<gene>
    <name evidence="2" type="ORF">Q9R08_00305</name>
</gene>
<evidence type="ECO:0000313" key="2">
    <source>
        <dbReference type="EMBL" id="MDQ7876405.1"/>
    </source>
</evidence>
<accession>A0ABU0YX75</accession>
<dbReference type="CDD" id="cd05155">
    <property type="entry name" value="APH_ChoK_like_1"/>
    <property type="match status" value="1"/>
</dbReference>
<proteinExistence type="predicted"/>